<dbReference type="InterPro" id="IPR008258">
    <property type="entry name" value="Transglycosylase_SLT_dom_1"/>
</dbReference>
<evidence type="ECO:0000256" key="1">
    <source>
        <dbReference type="ARBA" id="ARBA00009387"/>
    </source>
</evidence>
<feature type="signal peptide" evidence="3">
    <location>
        <begin position="1"/>
        <end position="16"/>
    </location>
</feature>
<name>A0ABW5BH60_9PROT</name>
<keyword evidence="3" id="KW-0732">Signal</keyword>
<evidence type="ECO:0000259" key="4">
    <source>
        <dbReference type="Pfam" id="PF01464"/>
    </source>
</evidence>
<gene>
    <name evidence="5" type="ORF">ACFSKO_01205</name>
</gene>
<evidence type="ECO:0000313" key="5">
    <source>
        <dbReference type="EMBL" id="MFD2204205.1"/>
    </source>
</evidence>
<comment type="similarity">
    <text evidence="1">Belongs to the virb1 family.</text>
</comment>
<evidence type="ECO:0000256" key="3">
    <source>
        <dbReference type="SAM" id="SignalP"/>
    </source>
</evidence>
<reference evidence="6" key="1">
    <citation type="journal article" date="2019" name="Int. J. Syst. Evol. Microbiol.">
        <title>The Global Catalogue of Microorganisms (GCM) 10K type strain sequencing project: providing services to taxonomists for standard genome sequencing and annotation.</title>
        <authorList>
            <consortium name="The Broad Institute Genomics Platform"/>
            <consortium name="The Broad Institute Genome Sequencing Center for Infectious Disease"/>
            <person name="Wu L."/>
            <person name="Ma J."/>
        </authorList>
    </citation>
    <scope>NUCLEOTIDE SEQUENCE [LARGE SCALE GENOMIC DNA]</scope>
    <source>
        <strain evidence="6">CGMCC 4.7192</strain>
    </source>
</reference>
<comment type="caution">
    <text evidence="5">The sequence shown here is derived from an EMBL/GenBank/DDBJ whole genome shotgun (WGS) entry which is preliminary data.</text>
</comment>
<protein>
    <submittedName>
        <fullName evidence="5">Transglycosylase SLT domain-containing protein</fullName>
    </submittedName>
</protein>
<dbReference type="InterPro" id="IPR023346">
    <property type="entry name" value="Lysozyme-like_dom_sf"/>
</dbReference>
<keyword evidence="6" id="KW-1185">Reference proteome</keyword>
<dbReference type="RefSeq" id="WP_380247540.1">
    <property type="nucleotide sequence ID" value="NZ_JBHUII010000001.1"/>
</dbReference>
<organism evidence="5 6">
    <name type="scientific">Kiloniella antarctica</name>
    <dbReference type="NCBI Taxonomy" id="1550907"/>
    <lineage>
        <taxon>Bacteria</taxon>
        <taxon>Pseudomonadati</taxon>
        <taxon>Pseudomonadota</taxon>
        <taxon>Alphaproteobacteria</taxon>
        <taxon>Rhodospirillales</taxon>
        <taxon>Kiloniellaceae</taxon>
        <taxon>Kiloniella</taxon>
    </lineage>
</organism>
<sequence>MVPRNLVLFFSASLLATVLTGQHALSQEIKGNSDICAGIITKTEMQKTIPLHLLRAISLVESGKWDKKKGARVAWPWTVMAEGKGRYLHSKEAAINEVRKLKAKGVRNIDVGCMQVNLHHHAKAFSNLEAAFDPQTNVAYAAQFLIDLRKKSPSWTSAVGRYHSYNQEFSTPYRRKVLKAWRDEKHRLNKEMRIAALEKKAIKQAAIKARQPGAISVTHIKVEADPKLIKNVPKSSPRKKNITKNTPADNNITKNVSTPTPTPTQMIIADTPKQSLDNRSIATRLFYTIKKQES</sequence>
<feature type="domain" description="Transglycosylase SLT" evidence="4">
    <location>
        <begin position="40"/>
        <end position="164"/>
    </location>
</feature>
<proteinExistence type="inferred from homology"/>
<dbReference type="SUPFAM" id="SSF53955">
    <property type="entry name" value="Lysozyme-like"/>
    <property type="match status" value="1"/>
</dbReference>
<evidence type="ECO:0000313" key="6">
    <source>
        <dbReference type="Proteomes" id="UP001597294"/>
    </source>
</evidence>
<dbReference type="EMBL" id="JBHUII010000001">
    <property type="protein sequence ID" value="MFD2204205.1"/>
    <property type="molecule type" value="Genomic_DNA"/>
</dbReference>
<feature type="compositionally biased region" description="Polar residues" evidence="2">
    <location>
        <begin position="243"/>
        <end position="265"/>
    </location>
</feature>
<accession>A0ABW5BH60</accession>
<dbReference type="Pfam" id="PF01464">
    <property type="entry name" value="SLT"/>
    <property type="match status" value="1"/>
</dbReference>
<feature type="chain" id="PRO_5046636985" evidence="3">
    <location>
        <begin position="17"/>
        <end position="294"/>
    </location>
</feature>
<feature type="region of interest" description="Disordered" evidence="2">
    <location>
        <begin position="231"/>
        <end position="266"/>
    </location>
</feature>
<evidence type="ECO:0000256" key="2">
    <source>
        <dbReference type="SAM" id="MobiDB-lite"/>
    </source>
</evidence>
<dbReference type="Proteomes" id="UP001597294">
    <property type="component" value="Unassembled WGS sequence"/>
</dbReference>